<dbReference type="GO" id="GO:0004383">
    <property type="term" value="F:guanylate cyclase activity"/>
    <property type="evidence" value="ECO:0007669"/>
    <property type="project" value="TreeGrafter"/>
</dbReference>
<evidence type="ECO:0000313" key="13">
    <source>
        <dbReference type="Proteomes" id="UP001224775"/>
    </source>
</evidence>
<dbReference type="FunFam" id="3.30.70.1230:FF:000059">
    <property type="entry name" value="Guanylate cyclase"/>
    <property type="match status" value="1"/>
</dbReference>
<evidence type="ECO:0000256" key="3">
    <source>
        <dbReference type="ARBA" id="ARBA00022741"/>
    </source>
</evidence>
<dbReference type="PROSITE" id="PS50125">
    <property type="entry name" value="GUANYLATE_CYCLASE_2"/>
    <property type="match status" value="1"/>
</dbReference>
<keyword evidence="5 9" id="KW-0472">Membrane</keyword>
<dbReference type="AlphaFoldDB" id="A0AAD8Y4E2"/>
<evidence type="ECO:0000259" key="10">
    <source>
        <dbReference type="PROSITE" id="PS50125"/>
    </source>
</evidence>
<proteinExistence type="inferred from homology"/>
<comment type="caution">
    <text evidence="12">The sequence shown here is derived from an EMBL/GenBank/DDBJ whole genome shotgun (WGS) entry which is preliminary data.</text>
</comment>
<evidence type="ECO:0000256" key="2">
    <source>
        <dbReference type="ARBA" id="ARBA00022692"/>
    </source>
</evidence>
<feature type="compositionally biased region" description="Polar residues" evidence="8">
    <location>
        <begin position="1"/>
        <end position="10"/>
    </location>
</feature>
<reference evidence="12" key="1">
    <citation type="submission" date="2023-06" db="EMBL/GenBank/DDBJ databases">
        <title>Survivors Of The Sea: Transcriptome response of Skeletonema marinoi to long-term dormancy.</title>
        <authorList>
            <person name="Pinder M.I.M."/>
            <person name="Kourtchenko O."/>
            <person name="Robertson E.K."/>
            <person name="Larsson T."/>
            <person name="Maumus F."/>
            <person name="Osuna-Cruz C.M."/>
            <person name="Vancaester E."/>
            <person name="Stenow R."/>
            <person name="Vandepoele K."/>
            <person name="Ploug H."/>
            <person name="Bruchert V."/>
            <person name="Godhe A."/>
            <person name="Topel M."/>
        </authorList>
    </citation>
    <scope>NUCLEOTIDE SEQUENCE</scope>
    <source>
        <strain evidence="12">R05AC</strain>
    </source>
</reference>
<dbReference type="Gene3D" id="3.30.70.1230">
    <property type="entry name" value="Nucleotide cyclase"/>
    <property type="match status" value="1"/>
</dbReference>
<feature type="compositionally biased region" description="Polar residues" evidence="8">
    <location>
        <begin position="118"/>
        <end position="133"/>
    </location>
</feature>
<dbReference type="SUPFAM" id="SSF55073">
    <property type="entry name" value="Nucleotide cyclase"/>
    <property type="match status" value="1"/>
</dbReference>
<evidence type="ECO:0000256" key="7">
    <source>
        <dbReference type="RuleBase" id="RU000405"/>
    </source>
</evidence>
<evidence type="ECO:0000256" key="4">
    <source>
        <dbReference type="ARBA" id="ARBA00022989"/>
    </source>
</evidence>
<dbReference type="SMART" id="SM00044">
    <property type="entry name" value="CYCc"/>
    <property type="match status" value="1"/>
</dbReference>
<dbReference type="InterPro" id="IPR006189">
    <property type="entry name" value="CHASE_dom"/>
</dbReference>
<evidence type="ECO:0000313" key="12">
    <source>
        <dbReference type="EMBL" id="KAK1738455.1"/>
    </source>
</evidence>
<accession>A0AAD8Y4E2</accession>
<dbReference type="EC" id="4.6.1.-" evidence="12"/>
<feature type="region of interest" description="Disordered" evidence="8">
    <location>
        <begin position="1"/>
        <end position="147"/>
    </location>
</feature>
<feature type="domain" description="CHASE" evidence="11">
    <location>
        <begin position="354"/>
        <end position="464"/>
    </location>
</feature>
<evidence type="ECO:0000256" key="5">
    <source>
        <dbReference type="ARBA" id="ARBA00023136"/>
    </source>
</evidence>
<dbReference type="GO" id="GO:0005886">
    <property type="term" value="C:plasma membrane"/>
    <property type="evidence" value="ECO:0007669"/>
    <property type="project" value="TreeGrafter"/>
</dbReference>
<evidence type="ECO:0000259" key="11">
    <source>
        <dbReference type="PROSITE" id="PS50839"/>
    </source>
</evidence>
<dbReference type="CDD" id="cd07302">
    <property type="entry name" value="CHD"/>
    <property type="match status" value="1"/>
</dbReference>
<name>A0AAD8Y4E2_9STRA</name>
<dbReference type="Proteomes" id="UP001224775">
    <property type="component" value="Unassembled WGS sequence"/>
</dbReference>
<dbReference type="GO" id="GO:0001653">
    <property type="term" value="F:peptide receptor activity"/>
    <property type="evidence" value="ECO:0007669"/>
    <property type="project" value="TreeGrafter"/>
</dbReference>
<dbReference type="GO" id="GO:0000166">
    <property type="term" value="F:nucleotide binding"/>
    <property type="evidence" value="ECO:0007669"/>
    <property type="project" value="UniProtKB-KW"/>
</dbReference>
<feature type="transmembrane region" description="Helical" evidence="9">
    <location>
        <begin position="540"/>
        <end position="561"/>
    </location>
</feature>
<evidence type="ECO:0000256" key="6">
    <source>
        <dbReference type="ARBA" id="ARBA00023239"/>
    </source>
</evidence>
<comment type="subcellular location">
    <subcellularLocation>
        <location evidence="1">Membrane</location>
    </subcellularLocation>
</comment>
<dbReference type="EMBL" id="JATAAI010000021">
    <property type="protein sequence ID" value="KAK1738455.1"/>
    <property type="molecule type" value="Genomic_DNA"/>
</dbReference>
<evidence type="ECO:0000256" key="8">
    <source>
        <dbReference type="SAM" id="MobiDB-lite"/>
    </source>
</evidence>
<gene>
    <name evidence="12" type="ORF">QTG54_011124</name>
</gene>
<feature type="domain" description="Guanylate cyclase" evidence="10">
    <location>
        <begin position="596"/>
        <end position="725"/>
    </location>
</feature>
<dbReference type="InterPro" id="IPR050401">
    <property type="entry name" value="Cyclic_nucleotide_synthase"/>
</dbReference>
<protein>
    <submittedName>
        <fullName evidence="12">Adenylate/guanylate cyclase domain-containing protein</fullName>
        <ecNumber evidence="12">4.6.1.-</ecNumber>
    </submittedName>
</protein>
<keyword evidence="4 9" id="KW-1133">Transmembrane helix</keyword>
<dbReference type="PROSITE" id="PS00452">
    <property type="entry name" value="GUANYLATE_CYCLASE_1"/>
    <property type="match status" value="1"/>
</dbReference>
<feature type="compositionally biased region" description="Low complexity" evidence="8">
    <location>
        <begin position="134"/>
        <end position="147"/>
    </location>
</feature>
<dbReference type="PANTHER" id="PTHR11920">
    <property type="entry name" value="GUANYLYL CYCLASE"/>
    <property type="match status" value="1"/>
</dbReference>
<dbReference type="InterPro" id="IPR001054">
    <property type="entry name" value="A/G_cyclase"/>
</dbReference>
<dbReference type="GO" id="GO:0004016">
    <property type="term" value="F:adenylate cyclase activity"/>
    <property type="evidence" value="ECO:0007669"/>
    <property type="project" value="TreeGrafter"/>
</dbReference>
<keyword evidence="3" id="KW-0547">Nucleotide-binding</keyword>
<dbReference type="InterPro" id="IPR029787">
    <property type="entry name" value="Nucleotide_cyclase"/>
</dbReference>
<dbReference type="GO" id="GO:0007168">
    <property type="term" value="P:receptor guanylyl cyclase signaling pathway"/>
    <property type="evidence" value="ECO:0007669"/>
    <property type="project" value="TreeGrafter"/>
</dbReference>
<organism evidence="12 13">
    <name type="scientific">Skeletonema marinoi</name>
    <dbReference type="NCBI Taxonomy" id="267567"/>
    <lineage>
        <taxon>Eukaryota</taxon>
        <taxon>Sar</taxon>
        <taxon>Stramenopiles</taxon>
        <taxon>Ochrophyta</taxon>
        <taxon>Bacillariophyta</taxon>
        <taxon>Coscinodiscophyceae</taxon>
        <taxon>Thalassiosirophycidae</taxon>
        <taxon>Thalassiosirales</taxon>
        <taxon>Skeletonemataceae</taxon>
        <taxon>Skeletonema</taxon>
        <taxon>Skeletonema marinoi-dohrnii complex</taxon>
    </lineage>
</organism>
<feature type="transmembrane region" description="Helical" evidence="9">
    <location>
        <begin position="206"/>
        <end position="228"/>
    </location>
</feature>
<keyword evidence="6 7" id="KW-0456">Lyase</keyword>
<dbReference type="PANTHER" id="PTHR11920:SF335">
    <property type="entry name" value="GUANYLATE CYCLASE"/>
    <property type="match status" value="1"/>
</dbReference>
<dbReference type="PROSITE" id="PS50839">
    <property type="entry name" value="CHASE"/>
    <property type="match status" value="1"/>
</dbReference>
<dbReference type="Pfam" id="PF00211">
    <property type="entry name" value="Guanylate_cyc"/>
    <property type="match status" value="1"/>
</dbReference>
<dbReference type="InterPro" id="IPR018297">
    <property type="entry name" value="A/G_cyclase_CS"/>
</dbReference>
<evidence type="ECO:0000256" key="1">
    <source>
        <dbReference type="ARBA" id="ARBA00004370"/>
    </source>
</evidence>
<feature type="compositionally biased region" description="Low complexity" evidence="8">
    <location>
        <begin position="41"/>
        <end position="55"/>
    </location>
</feature>
<dbReference type="GO" id="GO:0035556">
    <property type="term" value="P:intracellular signal transduction"/>
    <property type="evidence" value="ECO:0007669"/>
    <property type="project" value="InterPro"/>
</dbReference>
<comment type="similarity">
    <text evidence="7">Belongs to the adenylyl cyclase class-4/guanylyl cyclase family.</text>
</comment>
<keyword evidence="13" id="KW-1185">Reference proteome</keyword>
<keyword evidence="2 9" id="KW-0812">Transmembrane</keyword>
<evidence type="ECO:0000256" key="9">
    <source>
        <dbReference type="SAM" id="Phobius"/>
    </source>
</evidence>
<sequence>MTGKSSNGTVPDSPPAEVDIMMPSSPINIDITGEDVDGCITRRNTLTTSNVSSSNIASDQDPTPPSTVEAESNGSERPAPAEPGSVSDSAPEPGSSVSSSVNGEKTGQRVGRRVSYAGSVQSTGSSTQNTKSTSRGGSSRRSSSMSMGGIWGDFTRRSSVWEMDSLASLDDEVDRFSCKECCVERLESAGRWLRSTLATAFSKPSIFIPSLLLFIVLVVCGLLIVYGFDNATAESRKQTAISVAEQTDLFFVRVLENAFLPLFTMSMFIQELPEFHDLDLMVGDRCNPASDPLNCTESASAPPLAGKETTHRDLAGLFNTTEGRIIQRKFDTIASSIKENSGLGNALVNIQLAPKGVVSMLYPMVNCEDFVGNPRVEEGYCMNNTGAWGHDLLNDPKRVGIARATVPAKGVVTAGPLNLIQGGDTFIARLPINMDPDEGHIMVVDNVTYPCWGFVVVLLDWSTLKEQSNIYKEFENEKMQFKLTRTDMINGEEVVKSIAESENSEICASGNDTLDLDTGDNGWVISVCFNDGFSPNYKVWAYPIVFIGSFIFMILLMLVLVSKTQLESILLRLMPPRAIKKLRRGETIVEKYDMVTIFFSDIVGYTKMSSEMTPQEVMKMLNDLYSKFDIEAAKHGIFKVETIGDAYIAVAGCPKKCSGPEAAQRMALFALDAMKIVKDYQTDDGANVCIRAGLASGPCVAGVIGTALPKYTLFGDTVNFAARMEQTSQKMKIQISPSTQRMLLDAPAYDFECVERRDDSGELGVELKGKGRQYTYWVESATKMSTSPKTDEIAAEKAKMVDILEQPEENV</sequence>